<proteinExistence type="predicted"/>
<name>A0A6J4IT83_9PROT</name>
<evidence type="ECO:0000313" key="1">
    <source>
        <dbReference type="EMBL" id="CAA9259431.1"/>
    </source>
</evidence>
<sequence length="88" mass="9404">LGFAAFGRGDYAEAVAQLLPIRAKANRFGGSHAQRDVFSWTLMEAALRLGDKPLAEAMAAERLAAKPDSPLNLAWARRGAALDAKRAP</sequence>
<reference evidence="1" key="1">
    <citation type="submission" date="2020-02" db="EMBL/GenBank/DDBJ databases">
        <authorList>
            <person name="Meier V. D."/>
        </authorList>
    </citation>
    <scope>NUCLEOTIDE SEQUENCE</scope>
    <source>
        <strain evidence="1">AVDCRST_MAG08</strain>
    </source>
</reference>
<dbReference type="AlphaFoldDB" id="A0A6J4IT83"/>
<accession>A0A6J4IT83</accession>
<feature type="non-terminal residue" evidence="1">
    <location>
        <position position="1"/>
    </location>
</feature>
<dbReference type="EMBL" id="CADCTG010000192">
    <property type="protein sequence ID" value="CAA9259431.1"/>
    <property type="molecule type" value="Genomic_DNA"/>
</dbReference>
<protein>
    <submittedName>
        <fullName evidence="1">FIG140336: TPR domain protein</fullName>
    </submittedName>
</protein>
<gene>
    <name evidence="1" type="ORF">AVDCRST_MAG08-2608</name>
</gene>
<organism evidence="1">
    <name type="scientific">uncultured Acetobacteraceae bacterium</name>
    <dbReference type="NCBI Taxonomy" id="169975"/>
    <lineage>
        <taxon>Bacteria</taxon>
        <taxon>Pseudomonadati</taxon>
        <taxon>Pseudomonadota</taxon>
        <taxon>Alphaproteobacteria</taxon>
        <taxon>Acetobacterales</taxon>
        <taxon>Acetobacteraceae</taxon>
        <taxon>environmental samples</taxon>
    </lineage>
</organism>